<keyword evidence="10" id="KW-1185">Reference proteome</keyword>
<gene>
    <name evidence="9" type="ORF">NF557_11330</name>
</gene>
<dbReference type="SUPFAM" id="SSF64167">
    <property type="entry name" value="SurE-like"/>
    <property type="match status" value="1"/>
</dbReference>
<evidence type="ECO:0000256" key="6">
    <source>
        <dbReference type="ARBA" id="ARBA00022741"/>
    </source>
</evidence>
<dbReference type="InterPro" id="IPR002828">
    <property type="entry name" value="SurE-like_Pase/nucleotidase"/>
</dbReference>
<organism evidence="9 10">
    <name type="scientific">Ornithinimicrobium cryptoxanthini</name>
    <dbReference type="NCBI Taxonomy" id="2934161"/>
    <lineage>
        <taxon>Bacteria</taxon>
        <taxon>Bacillati</taxon>
        <taxon>Actinomycetota</taxon>
        <taxon>Actinomycetes</taxon>
        <taxon>Micrococcales</taxon>
        <taxon>Ornithinimicrobiaceae</taxon>
        <taxon>Ornithinimicrobium</taxon>
    </lineage>
</organism>
<evidence type="ECO:0000313" key="9">
    <source>
        <dbReference type="EMBL" id="USQ75218.1"/>
    </source>
</evidence>
<comment type="catalytic activity">
    <reaction evidence="1">
        <text>a ribonucleoside 5'-phosphate + H2O = a ribonucleoside + phosphate</text>
        <dbReference type="Rhea" id="RHEA:12484"/>
        <dbReference type="ChEBI" id="CHEBI:15377"/>
        <dbReference type="ChEBI" id="CHEBI:18254"/>
        <dbReference type="ChEBI" id="CHEBI:43474"/>
        <dbReference type="ChEBI" id="CHEBI:58043"/>
        <dbReference type="EC" id="3.1.3.5"/>
    </reaction>
</comment>
<proteinExistence type="inferred from homology"/>
<keyword evidence="6" id="KW-0547">Nucleotide-binding</keyword>
<evidence type="ECO:0000256" key="4">
    <source>
        <dbReference type="ARBA" id="ARBA00022490"/>
    </source>
</evidence>
<dbReference type="PANTHER" id="PTHR30457:SF12">
    <property type="entry name" value="5'_3'-NUCLEOTIDASE SURE"/>
    <property type="match status" value="1"/>
</dbReference>
<evidence type="ECO:0000259" key="8">
    <source>
        <dbReference type="Pfam" id="PF01975"/>
    </source>
</evidence>
<name>A0ABY4YEQ1_9MICO</name>
<dbReference type="InterPro" id="IPR030048">
    <property type="entry name" value="SurE"/>
</dbReference>
<dbReference type="Gene3D" id="3.40.1210.10">
    <property type="entry name" value="Survival protein SurE-like phosphatase/nucleotidase"/>
    <property type="match status" value="1"/>
</dbReference>
<evidence type="ECO:0000256" key="5">
    <source>
        <dbReference type="ARBA" id="ARBA00022723"/>
    </source>
</evidence>
<keyword evidence="4" id="KW-0963">Cytoplasm</keyword>
<evidence type="ECO:0000256" key="7">
    <source>
        <dbReference type="ARBA" id="ARBA00022801"/>
    </source>
</evidence>
<keyword evidence="7" id="KW-0378">Hydrolase</keyword>
<sequence length="275" mass="28672">MRVLVTNDDGIDSPGLAVLANVAHAAGHEVVVAAPSHEYSGASASLIGHQSDGRLELTTGRPPGLAEGVRSFGVRAAPALIVFAASYSAFGDRPDLVLSGANLGANTGHATLHSGTVGAALSAATQGIPALAASVASADPQHWDTVTDVCRVALDWVVRHSPEGRVLNINVPDIPPDQLRGLRKARLAAFGAVQATVKERGEGWVHLAYEELDAKHEPDTDAYLLMHGWATSSLLRTPMHDVADPAPPEFTTDAADREEHEVAVSRGRTMSTGTG</sequence>
<evidence type="ECO:0000313" key="10">
    <source>
        <dbReference type="Proteomes" id="UP001056535"/>
    </source>
</evidence>
<reference evidence="9" key="1">
    <citation type="submission" date="2022-06" db="EMBL/GenBank/DDBJ databases">
        <title>Ornithinimicrobium JY.X270.</title>
        <authorList>
            <person name="Huang Y."/>
        </authorList>
    </citation>
    <scope>NUCLEOTIDE SEQUENCE</scope>
    <source>
        <strain evidence="9">JY.X270</strain>
    </source>
</reference>
<dbReference type="Proteomes" id="UP001056535">
    <property type="component" value="Chromosome"/>
</dbReference>
<accession>A0ABY4YEQ1</accession>
<dbReference type="RefSeq" id="WP_252619433.1">
    <property type="nucleotide sequence ID" value="NZ_CP099490.1"/>
</dbReference>
<protein>
    <recommendedName>
        <fullName evidence="3">5'-nucleotidase</fullName>
        <ecNumber evidence="3">3.1.3.5</ecNumber>
    </recommendedName>
</protein>
<comment type="similarity">
    <text evidence="2">Belongs to the SurE nucleotidase family.</text>
</comment>
<dbReference type="EC" id="3.1.3.5" evidence="3"/>
<dbReference type="InterPro" id="IPR036523">
    <property type="entry name" value="SurE-like_sf"/>
</dbReference>
<keyword evidence="5" id="KW-0479">Metal-binding</keyword>
<evidence type="ECO:0000256" key="2">
    <source>
        <dbReference type="ARBA" id="ARBA00011062"/>
    </source>
</evidence>
<evidence type="ECO:0000256" key="3">
    <source>
        <dbReference type="ARBA" id="ARBA00012643"/>
    </source>
</evidence>
<dbReference type="PANTHER" id="PTHR30457">
    <property type="entry name" value="5'-NUCLEOTIDASE SURE"/>
    <property type="match status" value="1"/>
</dbReference>
<feature type="domain" description="Survival protein SurE-like phosphatase/nucleotidase" evidence="8">
    <location>
        <begin position="3"/>
        <end position="188"/>
    </location>
</feature>
<dbReference type="Pfam" id="PF01975">
    <property type="entry name" value="SurE"/>
    <property type="match status" value="1"/>
</dbReference>
<evidence type="ECO:0000256" key="1">
    <source>
        <dbReference type="ARBA" id="ARBA00000815"/>
    </source>
</evidence>
<dbReference type="EMBL" id="CP099490">
    <property type="protein sequence ID" value="USQ75218.1"/>
    <property type="molecule type" value="Genomic_DNA"/>
</dbReference>